<protein>
    <submittedName>
        <fullName evidence="2">Uncharacterized protein</fullName>
    </submittedName>
</protein>
<organism evidence="2 3">
    <name type="scientific">Aulographum hederae CBS 113979</name>
    <dbReference type="NCBI Taxonomy" id="1176131"/>
    <lineage>
        <taxon>Eukaryota</taxon>
        <taxon>Fungi</taxon>
        <taxon>Dikarya</taxon>
        <taxon>Ascomycota</taxon>
        <taxon>Pezizomycotina</taxon>
        <taxon>Dothideomycetes</taxon>
        <taxon>Pleosporomycetidae</taxon>
        <taxon>Aulographales</taxon>
        <taxon>Aulographaceae</taxon>
    </lineage>
</organism>
<feature type="region of interest" description="Disordered" evidence="1">
    <location>
        <begin position="412"/>
        <end position="583"/>
    </location>
</feature>
<feature type="compositionally biased region" description="Polar residues" evidence="1">
    <location>
        <begin position="551"/>
        <end position="570"/>
    </location>
</feature>
<feature type="compositionally biased region" description="Basic and acidic residues" evidence="1">
    <location>
        <begin position="68"/>
        <end position="77"/>
    </location>
</feature>
<proteinExistence type="predicted"/>
<evidence type="ECO:0000313" key="2">
    <source>
        <dbReference type="EMBL" id="KAF1984175.1"/>
    </source>
</evidence>
<dbReference type="EMBL" id="ML977169">
    <property type="protein sequence ID" value="KAF1984175.1"/>
    <property type="molecule type" value="Genomic_DNA"/>
</dbReference>
<keyword evidence="3" id="KW-1185">Reference proteome</keyword>
<accession>A0A6G1GTB7</accession>
<dbReference type="OrthoDB" id="5404323at2759"/>
<feature type="region of interest" description="Disordered" evidence="1">
    <location>
        <begin position="1"/>
        <end position="81"/>
    </location>
</feature>
<reference evidence="2" key="1">
    <citation type="journal article" date="2020" name="Stud. Mycol.">
        <title>101 Dothideomycetes genomes: a test case for predicting lifestyles and emergence of pathogens.</title>
        <authorList>
            <person name="Haridas S."/>
            <person name="Albert R."/>
            <person name="Binder M."/>
            <person name="Bloem J."/>
            <person name="Labutti K."/>
            <person name="Salamov A."/>
            <person name="Andreopoulos B."/>
            <person name="Baker S."/>
            <person name="Barry K."/>
            <person name="Bills G."/>
            <person name="Bluhm B."/>
            <person name="Cannon C."/>
            <person name="Castanera R."/>
            <person name="Culley D."/>
            <person name="Daum C."/>
            <person name="Ezra D."/>
            <person name="Gonzalez J."/>
            <person name="Henrissat B."/>
            <person name="Kuo A."/>
            <person name="Liang C."/>
            <person name="Lipzen A."/>
            <person name="Lutzoni F."/>
            <person name="Magnuson J."/>
            <person name="Mondo S."/>
            <person name="Nolan M."/>
            <person name="Ohm R."/>
            <person name="Pangilinan J."/>
            <person name="Park H.-J."/>
            <person name="Ramirez L."/>
            <person name="Alfaro M."/>
            <person name="Sun H."/>
            <person name="Tritt A."/>
            <person name="Yoshinaga Y."/>
            <person name="Zwiers L.-H."/>
            <person name="Turgeon B."/>
            <person name="Goodwin S."/>
            <person name="Spatafora J."/>
            <person name="Crous P."/>
            <person name="Grigoriev I."/>
        </authorList>
    </citation>
    <scope>NUCLEOTIDE SEQUENCE</scope>
    <source>
        <strain evidence="2">CBS 113979</strain>
    </source>
</reference>
<dbReference type="Proteomes" id="UP000800041">
    <property type="component" value="Unassembled WGS sequence"/>
</dbReference>
<feature type="compositionally biased region" description="Low complexity" evidence="1">
    <location>
        <begin position="41"/>
        <end position="59"/>
    </location>
</feature>
<feature type="compositionally biased region" description="Polar residues" evidence="1">
    <location>
        <begin position="412"/>
        <end position="429"/>
    </location>
</feature>
<feature type="region of interest" description="Disordered" evidence="1">
    <location>
        <begin position="282"/>
        <end position="311"/>
    </location>
</feature>
<evidence type="ECO:0000313" key="3">
    <source>
        <dbReference type="Proteomes" id="UP000800041"/>
    </source>
</evidence>
<feature type="compositionally biased region" description="Polar residues" evidence="1">
    <location>
        <begin position="439"/>
        <end position="451"/>
    </location>
</feature>
<feature type="compositionally biased region" description="Polar residues" evidence="1">
    <location>
        <begin position="532"/>
        <end position="543"/>
    </location>
</feature>
<sequence>MWLSSLLTDAAASHGHEFSSRPPPNQHRDDPRRSPIPRQRPPLSVLPSRPRPTSSRQTSDNSNGSLKHAVEDNDSRRPRPNIMFANKEIVIPDYNLHRTYSSSSVESASKPPSIVAPAPKAVERIAKKKIPRAKTTYNIAHPPPPAKAFHKVHNRPKVVFQLQQVSLTARPKPAFEVLPAGRYAKKLGRKLTRLHKGKDRLGADDLVIVKAEEYGSVDDDSWDSRQVLGIICASCTHDVNASGNAQMCLNDGTTWEVIPQQNGRYDFLSTDEHNVPRTARWVSPRKPLRRGRAGTLPSSRTPSPSRTSSTLAGRKYNFSTITPGTRRHPIIASMTPDSISIFDQYSVPRDTTASPTVTSSLSFDDADSYMEANSSSYNDGPIATDDALRTLIIVSSIWVAFKEGWSQTKSSVLNGSAETQAQSSSNPSETSRRVMSMPMEQSKSSSRSTTPDLRDRTVPKLMRAGTGMIGRSNSTTNSPSADPDSITRRATVAEPGRGRRNSFALRASSLRHKFRSNSATKDAENQIMAVNPQRNSMIEQSSRPPTPLRRASQTQASVGPSRPSGPTHSATEPIAPQARKQRRKAYSVYYPPTTVNGMSPFSSPATSPVVDHTMDRTNHSIRVAAGMEQEVPNSDSDSDSESEPETPVPTNRRRSINPPAFVGPIVTLPIQTSPWMMLRMSGILEPHRGGVWLQEVVLVLVGLGGDLG</sequence>
<evidence type="ECO:0000256" key="1">
    <source>
        <dbReference type="SAM" id="MobiDB-lite"/>
    </source>
</evidence>
<dbReference type="AlphaFoldDB" id="A0A6G1GTB7"/>
<feature type="compositionally biased region" description="Polar residues" evidence="1">
    <location>
        <begin position="471"/>
        <end position="480"/>
    </location>
</feature>
<feature type="region of interest" description="Disordered" evidence="1">
    <location>
        <begin position="625"/>
        <end position="657"/>
    </location>
</feature>
<feature type="compositionally biased region" description="Low complexity" evidence="1">
    <location>
        <begin position="297"/>
        <end position="310"/>
    </location>
</feature>
<name>A0A6G1GTB7_9PEZI</name>
<gene>
    <name evidence="2" type="ORF">K402DRAFT_465310</name>
</gene>